<evidence type="ECO:0000256" key="10">
    <source>
        <dbReference type="SAM" id="MobiDB-lite"/>
    </source>
</evidence>
<dbReference type="Proteomes" id="UP000065220">
    <property type="component" value="Chromosome"/>
</dbReference>
<organism evidence="12 13">
    <name type="scientific">Actinomyces radicidentis</name>
    <dbReference type="NCBI Taxonomy" id="111015"/>
    <lineage>
        <taxon>Bacteria</taxon>
        <taxon>Bacillati</taxon>
        <taxon>Actinomycetota</taxon>
        <taxon>Actinomycetes</taxon>
        <taxon>Actinomycetales</taxon>
        <taxon>Actinomycetaceae</taxon>
        <taxon>Actinomyces</taxon>
    </lineage>
</organism>
<dbReference type="EMBL" id="CP014228">
    <property type="protein sequence ID" value="AMD88444.1"/>
    <property type="molecule type" value="Genomic_DNA"/>
</dbReference>
<dbReference type="Pfam" id="PF02602">
    <property type="entry name" value="HEM4"/>
    <property type="match status" value="1"/>
</dbReference>
<reference evidence="13" key="1">
    <citation type="submission" date="2016-02" db="EMBL/GenBank/DDBJ databases">
        <authorList>
            <person name="Holder M.E."/>
            <person name="Ajami N.J."/>
            <person name="Petrosino J.F."/>
        </authorList>
    </citation>
    <scope>NUCLEOTIDE SEQUENCE [LARGE SCALE GENOMIC DNA]</scope>
    <source>
        <strain evidence="13">CCUG 36733</strain>
    </source>
</reference>
<dbReference type="GO" id="GO:0006782">
    <property type="term" value="P:protoporphyrinogen IX biosynthetic process"/>
    <property type="evidence" value="ECO:0007669"/>
    <property type="project" value="UniProtKB-UniRule"/>
</dbReference>
<evidence type="ECO:0000256" key="3">
    <source>
        <dbReference type="ARBA" id="ARBA00013109"/>
    </source>
</evidence>
<feature type="region of interest" description="Disordered" evidence="10">
    <location>
        <begin position="1"/>
        <end position="53"/>
    </location>
</feature>
<evidence type="ECO:0000256" key="4">
    <source>
        <dbReference type="ARBA" id="ARBA00023239"/>
    </source>
</evidence>
<comment type="pathway">
    <text evidence="1 9">Porphyrin-containing compound metabolism; protoporphyrin-IX biosynthesis; coproporphyrinogen-III from 5-aminolevulinate: step 3/4.</text>
</comment>
<evidence type="ECO:0000256" key="9">
    <source>
        <dbReference type="RuleBase" id="RU366031"/>
    </source>
</evidence>
<dbReference type="InterPro" id="IPR036108">
    <property type="entry name" value="4pyrrol_syn_uPrphyn_synt_sf"/>
</dbReference>
<dbReference type="CDD" id="cd06578">
    <property type="entry name" value="HemD"/>
    <property type="match status" value="1"/>
</dbReference>
<dbReference type="GO" id="GO:0006780">
    <property type="term" value="P:uroporphyrinogen III biosynthetic process"/>
    <property type="evidence" value="ECO:0007669"/>
    <property type="project" value="UniProtKB-UniRule"/>
</dbReference>
<dbReference type="InterPro" id="IPR003754">
    <property type="entry name" value="4pyrrol_synth_uPrphyn_synth"/>
</dbReference>
<keyword evidence="4 9" id="KW-0456">Lyase</keyword>
<comment type="catalytic activity">
    <reaction evidence="8 9">
        <text>hydroxymethylbilane = uroporphyrinogen III + H2O</text>
        <dbReference type="Rhea" id="RHEA:18965"/>
        <dbReference type="ChEBI" id="CHEBI:15377"/>
        <dbReference type="ChEBI" id="CHEBI:57308"/>
        <dbReference type="ChEBI" id="CHEBI:57845"/>
        <dbReference type="EC" id="4.2.1.75"/>
    </reaction>
</comment>
<dbReference type="EC" id="4.2.1.75" evidence="3 9"/>
<accession>A0A109W3B4</accession>
<evidence type="ECO:0000313" key="12">
    <source>
        <dbReference type="EMBL" id="AMD88444.1"/>
    </source>
</evidence>
<gene>
    <name evidence="12" type="ORF">AXF14_05395</name>
</gene>
<dbReference type="SUPFAM" id="SSF69618">
    <property type="entry name" value="HemD-like"/>
    <property type="match status" value="1"/>
</dbReference>
<feature type="domain" description="Tetrapyrrole biosynthesis uroporphyrinogen III synthase" evidence="11">
    <location>
        <begin position="113"/>
        <end position="278"/>
    </location>
</feature>
<sequence>MHEAPRKNSSEAQGAPAAPPEEPTGTSARARAPRDAHALDGVRALLPRTKPDDRMAAGLEAAGARVDRVDVTRTVPGPAGPRERAAADLAAGEYAWLVLASPRTLENIDVTGVPESTKLAIIGPGTAHVVTKALGRRPDVVAAGSSAALLELEPMSTGPEPGASGAARRILLPGSKLAGPTLVDGLTAAGWEVDVVSAYTMEEVAPEDLPTGFAADWAGGAYDVVVLTAGSSTRALLHLAGPVPEQTRVVTIGTPTAVAARAEGIDVDVIAKAPTPPGVRSAVIEALSKPADDRPA</sequence>
<dbReference type="PANTHER" id="PTHR38042:SF1">
    <property type="entry name" value="UROPORPHYRINOGEN-III SYNTHASE, CHLOROPLASTIC"/>
    <property type="match status" value="1"/>
</dbReference>
<dbReference type="GO" id="GO:0004852">
    <property type="term" value="F:uroporphyrinogen-III synthase activity"/>
    <property type="evidence" value="ECO:0007669"/>
    <property type="project" value="UniProtKB-UniRule"/>
</dbReference>
<evidence type="ECO:0000256" key="6">
    <source>
        <dbReference type="ARBA" id="ARBA00037589"/>
    </source>
</evidence>
<keyword evidence="5 9" id="KW-0627">Porphyrin biosynthesis</keyword>
<proteinExistence type="inferred from homology"/>
<keyword evidence="13" id="KW-1185">Reference proteome</keyword>
<comment type="similarity">
    <text evidence="2 9">Belongs to the uroporphyrinogen-III synthase family.</text>
</comment>
<dbReference type="Gene3D" id="3.40.50.10090">
    <property type="match status" value="2"/>
</dbReference>
<evidence type="ECO:0000256" key="7">
    <source>
        <dbReference type="ARBA" id="ARBA00040167"/>
    </source>
</evidence>
<evidence type="ECO:0000256" key="2">
    <source>
        <dbReference type="ARBA" id="ARBA00008133"/>
    </source>
</evidence>
<dbReference type="AlphaFoldDB" id="A0A109W3B4"/>
<evidence type="ECO:0000256" key="8">
    <source>
        <dbReference type="ARBA" id="ARBA00048617"/>
    </source>
</evidence>
<evidence type="ECO:0000259" key="11">
    <source>
        <dbReference type="Pfam" id="PF02602"/>
    </source>
</evidence>
<evidence type="ECO:0000256" key="5">
    <source>
        <dbReference type="ARBA" id="ARBA00023244"/>
    </source>
</evidence>
<dbReference type="PANTHER" id="PTHR38042">
    <property type="entry name" value="UROPORPHYRINOGEN-III SYNTHASE, CHLOROPLASTIC"/>
    <property type="match status" value="1"/>
</dbReference>
<comment type="function">
    <text evidence="6 9">Catalyzes cyclization of the linear tetrapyrrole, hydroxymethylbilane, to the macrocyclic uroporphyrinogen III.</text>
</comment>
<dbReference type="KEGG" id="ard:AXF14_05395"/>
<dbReference type="STRING" id="111015.AXF14_05395"/>
<name>A0A109W3B4_ACTRD</name>
<protein>
    <recommendedName>
        <fullName evidence="7 9">Uroporphyrinogen-III synthase</fullName>
        <ecNumber evidence="3 9">4.2.1.75</ecNumber>
    </recommendedName>
</protein>
<dbReference type="InterPro" id="IPR039793">
    <property type="entry name" value="UROS/Hem4"/>
</dbReference>
<evidence type="ECO:0000313" key="13">
    <source>
        <dbReference type="Proteomes" id="UP000065220"/>
    </source>
</evidence>
<evidence type="ECO:0000256" key="1">
    <source>
        <dbReference type="ARBA" id="ARBA00004772"/>
    </source>
</evidence>